<sequence>MKTEGLPSPLQMAQEISSMFLLVFVSLFHSILQILQSNILWDFLLFESFFCSSPFCLQLLQT</sequence>
<dbReference type="RefSeq" id="XP_023467358.1">
    <property type="nucleotide sequence ID" value="XM_023605431.1"/>
</dbReference>
<accession>A0A2G4SXZ7</accession>
<feature type="transmembrane region" description="Helical" evidence="1">
    <location>
        <begin position="12"/>
        <end position="32"/>
    </location>
</feature>
<reference evidence="2 3" key="1">
    <citation type="journal article" date="2016" name="Proc. Natl. Acad. Sci. U.S.A.">
        <title>Lipid metabolic changes in an early divergent fungus govern the establishment of a mutualistic symbiosis with endobacteria.</title>
        <authorList>
            <person name="Lastovetsky O.A."/>
            <person name="Gaspar M.L."/>
            <person name="Mondo S.J."/>
            <person name="LaButti K.M."/>
            <person name="Sandor L."/>
            <person name="Grigoriev I.V."/>
            <person name="Henry S.A."/>
            <person name="Pawlowska T.E."/>
        </authorList>
    </citation>
    <scope>NUCLEOTIDE SEQUENCE [LARGE SCALE GENOMIC DNA]</scope>
    <source>
        <strain evidence="2 3">ATCC 52813</strain>
    </source>
</reference>
<dbReference type="EMBL" id="KZ303847">
    <property type="protein sequence ID" value="PHZ13650.1"/>
    <property type="molecule type" value="Genomic_DNA"/>
</dbReference>
<name>A0A2G4SXZ7_RHIZD</name>
<protein>
    <submittedName>
        <fullName evidence="2">Uncharacterized protein</fullName>
    </submittedName>
</protein>
<evidence type="ECO:0000313" key="3">
    <source>
        <dbReference type="Proteomes" id="UP000242254"/>
    </source>
</evidence>
<gene>
    <name evidence="2" type="ORF">RHIMIDRAFT_123009</name>
</gene>
<evidence type="ECO:0000256" key="1">
    <source>
        <dbReference type="SAM" id="Phobius"/>
    </source>
</evidence>
<evidence type="ECO:0000313" key="2">
    <source>
        <dbReference type="EMBL" id="PHZ13650.1"/>
    </source>
</evidence>
<dbReference type="GeneID" id="35436421"/>
<keyword evidence="1" id="KW-0812">Transmembrane</keyword>
<keyword evidence="1" id="KW-0472">Membrane</keyword>
<proteinExistence type="predicted"/>
<dbReference type="AlphaFoldDB" id="A0A2G4SXZ7"/>
<keyword evidence="1" id="KW-1133">Transmembrane helix</keyword>
<feature type="transmembrane region" description="Helical" evidence="1">
    <location>
        <begin position="39"/>
        <end position="60"/>
    </location>
</feature>
<keyword evidence="3" id="KW-1185">Reference proteome</keyword>
<dbReference type="Proteomes" id="UP000242254">
    <property type="component" value="Unassembled WGS sequence"/>
</dbReference>
<organism evidence="2 3">
    <name type="scientific">Rhizopus microsporus ATCC 52813</name>
    <dbReference type="NCBI Taxonomy" id="1340429"/>
    <lineage>
        <taxon>Eukaryota</taxon>
        <taxon>Fungi</taxon>
        <taxon>Fungi incertae sedis</taxon>
        <taxon>Mucoromycota</taxon>
        <taxon>Mucoromycotina</taxon>
        <taxon>Mucoromycetes</taxon>
        <taxon>Mucorales</taxon>
        <taxon>Mucorineae</taxon>
        <taxon>Rhizopodaceae</taxon>
        <taxon>Rhizopus</taxon>
    </lineage>
</organism>